<dbReference type="InterPro" id="IPR018244">
    <property type="entry name" value="Allrgn_V5/Tpx1_CS"/>
</dbReference>
<sequence>MVSGGAGGGRSPPPRRPSQPPPQGKIIDPDIIVEAHNKARRETGAPPLRWSDRLASIAQAWADRCVWQHSSYRLGENLAAGNYKKASDVLYGIGMWYNEICEYDFDKSGWQGGAGHYTQMVWADTTEVGCGYTLCADLVGLWNNVGMLVCNYNPPGNILSQWYFEVNVGRPSSFPAMCPKGWKG</sequence>
<dbReference type="SUPFAM" id="SSF55797">
    <property type="entry name" value="PR-1-like"/>
    <property type="match status" value="1"/>
</dbReference>
<dbReference type="EMBL" id="JAEHOE010000002">
    <property type="protein sequence ID" value="KAG2501458.1"/>
    <property type="molecule type" value="Genomic_DNA"/>
</dbReference>
<evidence type="ECO:0000259" key="2">
    <source>
        <dbReference type="SMART" id="SM00198"/>
    </source>
</evidence>
<dbReference type="InterPro" id="IPR035940">
    <property type="entry name" value="CAP_sf"/>
</dbReference>
<organism evidence="3 4">
    <name type="scientific">Edaphochlamys debaryana</name>
    <dbReference type="NCBI Taxonomy" id="47281"/>
    <lineage>
        <taxon>Eukaryota</taxon>
        <taxon>Viridiplantae</taxon>
        <taxon>Chlorophyta</taxon>
        <taxon>core chlorophytes</taxon>
        <taxon>Chlorophyceae</taxon>
        <taxon>CS clade</taxon>
        <taxon>Chlamydomonadales</taxon>
        <taxon>Chlamydomonadales incertae sedis</taxon>
        <taxon>Edaphochlamys</taxon>
    </lineage>
</organism>
<gene>
    <name evidence="3" type="ORF">HYH03_001238</name>
</gene>
<feature type="region of interest" description="Disordered" evidence="1">
    <location>
        <begin position="1"/>
        <end position="28"/>
    </location>
</feature>
<dbReference type="OrthoDB" id="1472065at2759"/>
<proteinExistence type="predicted"/>
<dbReference type="InterPro" id="IPR001283">
    <property type="entry name" value="CRISP-related"/>
</dbReference>
<reference evidence="3" key="1">
    <citation type="journal article" date="2020" name="bioRxiv">
        <title>Comparative genomics of Chlamydomonas.</title>
        <authorList>
            <person name="Craig R.J."/>
            <person name="Hasan A.R."/>
            <person name="Ness R.W."/>
            <person name="Keightley P.D."/>
        </authorList>
    </citation>
    <scope>NUCLEOTIDE SEQUENCE</scope>
    <source>
        <strain evidence="3">CCAP 11/70</strain>
    </source>
</reference>
<dbReference type="Pfam" id="PF00188">
    <property type="entry name" value="CAP"/>
    <property type="match status" value="1"/>
</dbReference>
<protein>
    <recommendedName>
        <fullName evidence="2">SCP domain-containing protein</fullName>
    </recommendedName>
</protein>
<feature type="compositionally biased region" description="Gly residues" evidence="1">
    <location>
        <begin position="1"/>
        <end position="10"/>
    </location>
</feature>
<dbReference type="PROSITE" id="PS01010">
    <property type="entry name" value="CRISP_2"/>
    <property type="match status" value="1"/>
</dbReference>
<feature type="domain" description="SCP" evidence="2">
    <location>
        <begin position="27"/>
        <end position="160"/>
    </location>
</feature>
<dbReference type="AlphaFoldDB" id="A0A835YHT1"/>
<evidence type="ECO:0000256" key="1">
    <source>
        <dbReference type="SAM" id="MobiDB-lite"/>
    </source>
</evidence>
<dbReference type="GO" id="GO:0005576">
    <property type="term" value="C:extracellular region"/>
    <property type="evidence" value="ECO:0007669"/>
    <property type="project" value="InterPro"/>
</dbReference>
<name>A0A835YHT1_9CHLO</name>
<dbReference type="Proteomes" id="UP000612055">
    <property type="component" value="Unassembled WGS sequence"/>
</dbReference>
<keyword evidence="4" id="KW-1185">Reference proteome</keyword>
<comment type="caution">
    <text evidence="3">The sequence shown here is derived from an EMBL/GenBank/DDBJ whole genome shotgun (WGS) entry which is preliminary data.</text>
</comment>
<dbReference type="InterPro" id="IPR014044">
    <property type="entry name" value="CAP_dom"/>
</dbReference>
<dbReference type="Gene3D" id="3.40.33.10">
    <property type="entry name" value="CAP"/>
    <property type="match status" value="1"/>
</dbReference>
<dbReference type="PRINTS" id="PR00837">
    <property type="entry name" value="V5TPXLIKE"/>
</dbReference>
<dbReference type="PROSITE" id="PS01009">
    <property type="entry name" value="CRISP_1"/>
    <property type="match status" value="1"/>
</dbReference>
<feature type="compositionally biased region" description="Pro residues" evidence="1">
    <location>
        <begin position="11"/>
        <end position="23"/>
    </location>
</feature>
<dbReference type="SMART" id="SM00198">
    <property type="entry name" value="SCP"/>
    <property type="match status" value="1"/>
</dbReference>
<evidence type="ECO:0000313" key="3">
    <source>
        <dbReference type="EMBL" id="KAG2501458.1"/>
    </source>
</evidence>
<dbReference type="PANTHER" id="PTHR10334">
    <property type="entry name" value="CYSTEINE-RICH SECRETORY PROTEIN-RELATED"/>
    <property type="match status" value="1"/>
</dbReference>
<evidence type="ECO:0000313" key="4">
    <source>
        <dbReference type="Proteomes" id="UP000612055"/>
    </source>
</evidence>
<accession>A0A835YHT1</accession>